<dbReference type="InterPro" id="IPR027417">
    <property type="entry name" value="P-loop_NTPase"/>
</dbReference>
<proteinExistence type="predicted"/>
<dbReference type="PANTHER" id="PTHR11669:SF8">
    <property type="entry name" value="DNA POLYMERASE III SUBUNIT DELTA"/>
    <property type="match status" value="1"/>
</dbReference>
<dbReference type="SUPFAM" id="SSF52540">
    <property type="entry name" value="P-loop containing nucleoside triphosphate hydrolases"/>
    <property type="match status" value="1"/>
</dbReference>
<dbReference type="InterPro" id="IPR050238">
    <property type="entry name" value="DNA_Rep/Repair_Clamp_Loader"/>
</dbReference>
<organism evidence="1 2">
    <name type="scientific">Solobacterium moorei</name>
    <dbReference type="NCBI Taxonomy" id="102148"/>
    <lineage>
        <taxon>Bacteria</taxon>
        <taxon>Bacillati</taxon>
        <taxon>Bacillota</taxon>
        <taxon>Erysipelotrichia</taxon>
        <taxon>Erysipelotrichales</taxon>
        <taxon>Erysipelotrichaceae</taxon>
        <taxon>Solobacterium</taxon>
    </lineage>
</organism>
<dbReference type="Proteomes" id="UP000284731">
    <property type="component" value="Unassembled WGS sequence"/>
</dbReference>
<evidence type="ECO:0000313" key="2">
    <source>
        <dbReference type="Proteomes" id="UP000284731"/>
    </source>
</evidence>
<evidence type="ECO:0000313" key="1">
    <source>
        <dbReference type="EMBL" id="RGT57651.1"/>
    </source>
</evidence>
<dbReference type="EMBL" id="QRWX01000001">
    <property type="protein sequence ID" value="RGT57651.1"/>
    <property type="molecule type" value="Genomic_DNA"/>
</dbReference>
<evidence type="ECO:0008006" key="3">
    <source>
        <dbReference type="Google" id="ProtNLM"/>
    </source>
</evidence>
<protein>
    <recommendedName>
        <fullName evidence="3">DNA polymerase III subunit delta</fullName>
    </recommendedName>
</protein>
<reference evidence="1 2" key="1">
    <citation type="submission" date="2018-08" db="EMBL/GenBank/DDBJ databases">
        <title>A genome reference for cultivated species of the human gut microbiota.</title>
        <authorList>
            <person name="Zou Y."/>
            <person name="Xue W."/>
            <person name="Luo G."/>
        </authorList>
    </citation>
    <scope>NUCLEOTIDE SEQUENCE [LARGE SCALE GENOMIC DNA]</scope>
    <source>
        <strain evidence="1 2">AF18-46</strain>
    </source>
</reference>
<dbReference type="Pfam" id="PF13177">
    <property type="entry name" value="DNA_pol3_delta2"/>
    <property type="match status" value="1"/>
</dbReference>
<comment type="caution">
    <text evidence="1">The sequence shown here is derived from an EMBL/GenBank/DDBJ whole genome shotgun (WGS) entry which is preliminary data.</text>
</comment>
<dbReference type="PANTHER" id="PTHR11669">
    <property type="entry name" value="REPLICATION FACTOR C / DNA POLYMERASE III GAMMA-TAU SUBUNIT"/>
    <property type="match status" value="1"/>
</dbReference>
<sequence length="335" mass="38596">MRKDELQQQQPLFYHALENACMNHRVANAYLLSGPYGTLKHEAALLFAKSIFCEQHHGIACEECNTCRRVEEGLYTDMVLLDGSKSAISKDDVDAIQEKFSKTALEDGNGSRVYILENVENASISAQNSMLKFLEEPASSVVAILTTDNIDRILPTIVSRCTLIPFSPLSEDYLLSKAKEAGVQDVDAYFISHLVKDINQMKEFADSSIFETCKMMFKQYFNLEGSREELLVDYDISYRSSEKDSAKAKKENILLLNSFFDFMSLFAHDVVCKHIEGPHWYKKLLQQEIYKQKEYGELIIILQEQKDKINRFIDLNLLMDQTFYRLEEFNHEHGM</sequence>
<dbReference type="RefSeq" id="WP_118764141.1">
    <property type="nucleotide sequence ID" value="NZ_CABJCF010000001.1"/>
</dbReference>
<dbReference type="GO" id="GO:0006261">
    <property type="term" value="P:DNA-templated DNA replication"/>
    <property type="evidence" value="ECO:0007669"/>
    <property type="project" value="TreeGrafter"/>
</dbReference>
<gene>
    <name evidence="1" type="ORF">DWX20_00975</name>
</gene>
<dbReference type="AlphaFoldDB" id="A0A412PHL2"/>
<accession>A0A412PHL2</accession>
<name>A0A412PHL2_9FIRM</name>
<dbReference type="Gene3D" id="3.40.50.300">
    <property type="entry name" value="P-loop containing nucleotide triphosphate hydrolases"/>
    <property type="match status" value="1"/>
</dbReference>